<proteinExistence type="predicted"/>
<keyword evidence="2" id="KW-1185">Reference proteome</keyword>
<reference evidence="1" key="1">
    <citation type="submission" date="2023-10" db="EMBL/GenBank/DDBJ databases">
        <authorList>
            <person name="Rodriguez Cubillos JULIANA M."/>
            <person name="De Vega J."/>
        </authorList>
    </citation>
    <scope>NUCLEOTIDE SEQUENCE</scope>
</reference>
<organism evidence="1 2">
    <name type="scientific">Trifolium pratense</name>
    <name type="common">Red clover</name>
    <dbReference type="NCBI Taxonomy" id="57577"/>
    <lineage>
        <taxon>Eukaryota</taxon>
        <taxon>Viridiplantae</taxon>
        <taxon>Streptophyta</taxon>
        <taxon>Embryophyta</taxon>
        <taxon>Tracheophyta</taxon>
        <taxon>Spermatophyta</taxon>
        <taxon>Magnoliopsida</taxon>
        <taxon>eudicotyledons</taxon>
        <taxon>Gunneridae</taxon>
        <taxon>Pentapetalae</taxon>
        <taxon>rosids</taxon>
        <taxon>fabids</taxon>
        <taxon>Fabales</taxon>
        <taxon>Fabaceae</taxon>
        <taxon>Papilionoideae</taxon>
        <taxon>50 kb inversion clade</taxon>
        <taxon>NPAAA clade</taxon>
        <taxon>Hologalegina</taxon>
        <taxon>IRL clade</taxon>
        <taxon>Trifolieae</taxon>
        <taxon>Trifolium</taxon>
    </lineage>
</organism>
<sequence>MWKLKFSESKESSEELVISVNKHLGRQFWEFDPYLGTEHERAQVEQACKQFNHNRFMNKNSSDLLMRFQFEREKGYKKKEKVRKELVEDVISEKTVRKTLKRALKCYSNLQAEDGFWPGDYGGPLFLMPSLVIGLWVTGALNAVLTPEHQTEMRRYLFNHQNKDGGWGLHIDGHSTMFGTTMSYVTLRLLGEEIDGGDGAIEKARKWILDRGGATSIPSWGKLWLSVLGVYEWSGVKPIPPEIWLLPYFVPLHPAGRMWCHTRLVYLPMSYLYGRRFVGPFSSIVLSLRKELYTFPYHLLHWDHAKYQCANEDLYHPCPMIQNVLWGFLDYVGEPLLMHWPYSKLRNKALNHVMKHIHYEDQNTNYICIGPVNKVLNMVCCWLENPNSDAFKYHISRIKDYLWLAEDGMKMQGYNGSQCWDVALSVQAILATKLDHEYGSMLKKANNFIKGSQVTMNRSGNTSCWYRHISKGGWTFSTQDNGWPVSDCTAEGLKAAILLSNLPFETVGKAVETEQICNAVNLILSLQNRNGGYASYELTRSYTWLEKINPTEMFEDITIDYQYVECTSAAIQGLALFTQRYPRHRRTEIDTCIAKAADYIESIQLADGSWYGSWGICFTYGTWFGIKGLIAAGKRYKDSKSIRKACEFLLSKQHKVSGGWGESYLSCQLKVYTNLEGNKSHVVNTAWAMLALIEAGQAERDPAPLHHAAKVLINSQMENGEFPQQEMIGAFNKNCAINYSAYRNIFPIWALGEYRSRVLLCPDKESRATV</sequence>
<evidence type="ECO:0000313" key="2">
    <source>
        <dbReference type="Proteomes" id="UP001177021"/>
    </source>
</evidence>
<protein>
    <submittedName>
        <fullName evidence="1">Uncharacterized protein</fullName>
    </submittedName>
</protein>
<name>A0ACB0L8Q1_TRIPR</name>
<accession>A0ACB0L8Q1</accession>
<dbReference type="EMBL" id="CASHSV030000513">
    <property type="protein sequence ID" value="CAJ2665195.1"/>
    <property type="molecule type" value="Genomic_DNA"/>
</dbReference>
<comment type="caution">
    <text evidence="1">The sequence shown here is derived from an EMBL/GenBank/DDBJ whole genome shotgun (WGS) entry which is preliminary data.</text>
</comment>
<dbReference type="Proteomes" id="UP001177021">
    <property type="component" value="Unassembled WGS sequence"/>
</dbReference>
<evidence type="ECO:0000313" key="1">
    <source>
        <dbReference type="EMBL" id="CAJ2665195.1"/>
    </source>
</evidence>
<gene>
    <name evidence="1" type="ORF">MILVUS5_LOCUS30221</name>
</gene>